<reference evidence="1" key="2">
    <citation type="submission" date="2023-01" db="EMBL/GenBank/DDBJ databases">
        <title>Draft genome sequence of Litoribrevibacter albus strain NBRC 110071.</title>
        <authorList>
            <person name="Sun Q."/>
            <person name="Mori K."/>
        </authorList>
    </citation>
    <scope>NUCLEOTIDE SEQUENCE</scope>
    <source>
        <strain evidence="1">NBRC 110071</strain>
    </source>
</reference>
<dbReference type="SUPFAM" id="SSF52540">
    <property type="entry name" value="P-loop containing nucleoside triphosphate hydrolases"/>
    <property type="match status" value="1"/>
</dbReference>
<dbReference type="Pfam" id="PF13238">
    <property type="entry name" value="AAA_18"/>
    <property type="match status" value="1"/>
</dbReference>
<evidence type="ECO:0008006" key="3">
    <source>
        <dbReference type="Google" id="ProtNLM"/>
    </source>
</evidence>
<reference evidence="1" key="1">
    <citation type="journal article" date="2014" name="Int. J. Syst. Evol. Microbiol.">
        <title>Complete genome sequence of Corynebacterium casei LMG S-19264T (=DSM 44701T), isolated from a smear-ripened cheese.</title>
        <authorList>
            <consortium name="US DOE Joint Genome Institute (JGI-PGF)"/>
            <person name="Walter F."/>
            <person name="Albersmeier A."/>
            <person name="Kalinowski J."/>
            <person name="Ruckert C."/>
        </authorList>
    </citation>
    <scope>NUCLEOTIDE SEQUENCE</scope>
    <source>
        <strain evidence="1">NBRC 110071</strain>
    </source>
</reference>
<accession>A0AA37SCJ3</accession>
<gene>
    <name evidence="1" type="ORF">GCM10007876_24620</name>
</gene>
<evidence type="ECO:0000313" key="2">
    <source>
        <dbReference type="Proteomes" id="UP001161389"/>
    </source>
</evidence>
<comment type="caution">
    <text evidence="1">The sequence shown here is derived from an EMBL/GenBank/DDBJ whole genome shotgun (WGS) entry which is preliminary data.</text>
</comment>
<name>A0AA37SCJ3_9GAMM</name>
<dbReference type="Proteomes" id="UP001161389">
    <property type="component" value="Unassembled WGS sequence"/>
</dbReference>
<dbReference type="InterPro" id="IPR052922">
    <property type="entry name" value="Cytidylate_Kinase-2"/>
</dbReference>
<sequence length="168" mass="19124">MRKIIIFGNSGSGKSTLAKELCAEHNLSHLDLDELAWMQTSPPERAPLEESGTAIQAFAATNNGWVIEGCYIDLMEIAAPLSEEIIYLNLPVELCIENAKKRPWEPHKYESKEAQDANLSMLLAWIKDYEQRQDTFSKAAHMDFYTSYPGKKTMHKDNERESELEAML</sequence>
<organism evidence="1 2">
    <name type="scientific">Litoribrevibacter albus</name>
    <dbReference type="NCBI Taxonomy" id="1473156"/>
    <lineage>
        <taxon>Bacteria</taxon>
        <taxon>Pseudomonadati</taxon>
        <taxon>Pseudomonadota</taxon>
        <taxon>Gammaproteobacteria</taxon>
        <taxon>Oceanospirillales</taxon>
        <taxon>Oceanospirillaceae</taxon>
        <taxon>Litoribrevibacter</taxon>
    </lineage>
</organism>
<keyword evidence="2" id="KW-1185">Reference proteome</keyword>
<dbReference type="EMBL" id="BSNM01000014">
    <property type="protein sequence ID" value="GLQ31983.1"/>
    <property type="molecule type" value="Genomic_DNA"/>
</dbReference>
<dbReference type="AlphaFoldDB" id="A0AA37SCJ3"/>
<dbReference type="Gene3D" id="3.40.50.300">
    <property type="entry name" value="P-loop containing nucleotide triphosphate hydrolases"/>
    <property type="match status" value="1"/>
</dbReference>
<evidence type="ECO:0000313" key="1">
    <source>
        <dbReference type="EMBL" id="GLQ31983.1"/>
    </source>
</evidence>
<protein>
    <recommendedName>
        <fullName evidence="3">Shikimate kinase</fullName>
    </recommendedName>
</protein>
<proteinExistence type="predicted"/>
<dbReference type="PANTHER" id="PTHR37816:SF2">
    <property type="entry name" value="DNA TOPOLOGY MODULATION PROTEIN FLAR-RELATED PROTEIN"/>
    <property type="match status" value="1"/>
</dbReference>
<dbReference type="InterPro" id="IPR027417">
    <property type="entry name" value="P-loop_NTPase"/>
</dbReference>
<dbReference type="PANTHER" id="PTHR37816">
    <property type="entry name" value="YALI0E33011P"/>
    <property type="match status" value="1"/>
</dbReference>
<dbReference type="RefSeq" id="WP_284381793.1">
    <property type="nucleotide sequence ID" value="NZ_BSNM01000014.1"/>
</dbReference>